<reference evidence="1 2" key="1">
    <citation type="journal article" date="2021" name="Nat. Plants">
        <title>The Taxus genome provides insights into paclitaxel biosynthesis.</title>
        <authorList>
            <person name="Xiong X."/>
            <person name="Gou J."/>
            <person name="Liao Q."/>
            <person name="Li Y."/>
            <person name="Zhou Q."/>
            <person name="Bi G."/>
            <person name="Li C."/>
            <person name="Du R."/>
            <person name="Wang X."/>
            <person name="Sun T."/>
            <person name="Guo L."/>
            <person name="Liang H."/>
            <person name="Lu P."/>
            <person name="Wu Y."/>
            <person name="Zhang Z."/>
            <person name="Ro D.K."/>
            <person name="Shang Y."/>
            <person name="Huang S."/>
            <person name="Yan J."/>
        </authorList>
    </citation>
    <scope>NUCLEOTIDE SEQUENCE [LARGE SCALE GENOMIC DNA]</scope>
    <source>
        <strain evidence="1">Ta-2019</strain>
    </source>
</reference>
<sequence length="90" mass="10394">TQKLAGTNFNVWSHKILTVTEFRDCDKIIKGDESRPATNFEDYDKRHKEALLLLKMSVSDDMIPEVRNATMASTLWANLKDKYQTSEKSQ</sequence>
<gene>
    <name evidence="1" type="ORF">KI387_008251</name>
</gene>
<feature type="non-terminal residue" evidence="1">
    <location>
        <position position="1"/>
    </location>
</feature>
<dbReference type="Pfam" id="PF14223">
    <property type="entry name" value="Retrotran_gag_2"/>
    <property type="match status" value="1"/>
</dbReference>
<organism evidence="1 2">
    <name type="scientific">Taxus chinensis</name>
    <name type="common">Chinese yew</name>
    <name type="synonym">Taxus wallichiana var. chinensis</name>
    <dbReference type="NCBI Taxonomy" id="29808"/>
    <lineage>
        <taxon>Eukaryota</taxon>
        <taxon>Viridiplantae</taxon>
        <taxon>Streptophyta</taxon>
        <taxon>Embryophyta</taxon>
        <taxon>Tracheophyta</taxon>
        <taxon>Spermatophyta</taxon>
        <taxon>Pinopsida</taxon>
        <taxon>Pinidae</taxon>
        <taxon>Conifers II</taxon>
        <taxon>Cupressales</taxon>
        <taxon>Taxaceae</taxon>
        <taxon>Taxus</taxon>
    </lineage>
</organism>
<dbReference type="AlphaFoldDB" id="A0AA38CTC3"/>
<dbReference type="EMBL" id="JAHRHJ020000008">
    <property type="protein sequence ID" value="KAH9303847.1"/>
    <property type="molecule type" value="Genomic_DNA"/>
</dbReference>
<keyword evidence="2" id="KW-1185">Reference proteome</keyword>
<proteinExistence type="predicted"/>
<comment type="caution">
    <text evidence="1">The sequence shown here is derived from an EMBL/GenBank/DDBJ whole genome shotgun (WGS) entry which is preliminary data.</text>
</comment>
<protein>
    <recommendedName>
        <fullName evidence="3">Gag protein</fullName>
    </recommendedName>
</protein>
<evidence type="ECO:0008006" key="3">
    <source>
        <dbReference type="Google" id="ProtNLM"/>
    </source>
</evidence>
<name>A0AA38CTC3_TAXCH</name>
<feature type="non-terminal residue" evidence="1">
    <location>
        <position position="90"/>
    </location>
</feature>
<accession>A0AA38CTC3</accession>
<evidence type="ECO:0000313" key="1">
    <source>
        <dbReference type="EMBL" id="KAH9303847.1"/>
    </source>
</evidence>
<dbReference type="OMA" id="TEFRDCD"/>
<evidence type="ECO:0000313" key="2">
    <source>
        <dbReference type="Proteomes" id="UP000824469"/>
    </source>
</evidence>
<dbReference type="Proteomes" id="UP000824469">
    <property type="component" value="Unassembled WGS sequence"/>
</dbReference>